<comment type="caution">
    <text evidence="3">The sequence shown here is derived from an EMBL/GenBank/DDBJ whole genome shotgun (WGS) entry which is preliminary data.</text>
</comment>
<dbReference type="InterPro" id="IPR006047">
    <property type="entry name" value="GH13_cat_dom"/>
</dbReference>
<evidence type="ECO:0000313" key="3">
    <source>
        <dbReference type="EMBL" id="MCZ8515983.1"/>
    </source>
</evidence>
<dbReference type="Pfam" id="PF00128">
    <property type="entry name" value="Alpha-amylase"/>
    <property type="match status" value="1"/>
</dbReference>
<name>A0ABT4QGP7_9BACL</name>
<dbReference type="PANTHER" id="PTHR10357">
    <property type="entry name" value="ALPHA-AMYLASE FAMILY MEMBER"/>
    <property type="match status" value="1"/>
</dbReference>
<dbReference type="Proteomes" id="UP001527882">
    <property type="component" value="Unassembled WGS sequence"/>
</dbReference>
<keyword evidence="4" id="KW-1185">Reference proteome</keyword>
<keyword evidence="1" id="KW-0378">Hydrolase</keyword>
<dbReference type="PANTHER" id="PTHR10357:SF178">
    <property type="entry name" value="OLIGO-1,6-GLUCOSIDASE 3-RELATED"/>
    <property type="match status" value="1"/>
</dbReference>
<dbReference type="InterPro" id="IPR045857">
    <property type="entry name" value="O16G_dom_2"/>
</dbReference>
<sequence>MPQFDELLAESHRRGIRVIMDLVINHTSDEHPWFVESRSSKDNPKRDYYIWRPGKNGLEPNNWESIFGGSAWQLDEATGEYYMHLFSVKQPDLNWENADVRRELYDMINWWLDKGIDGFRVDAITHVKKIKSLPDLPNQDRKRYVPSWDGHRNREGLLDYLRELKAETFAKYDIMTVGEANGVELTQAEDFVGEAAGVFNMIFQFEHMTIDQGPGGKWNLRPDWKLSELKEILSRWQTGHEGRGWNALFLENHDVPRSVSRFGNDRDYHAASAKMLATCYMLMQGMPYIYQGQEIGMTNVRFDSLEQYRDVEIMNWFREGAAAGLSKSELLEPVYAQGRDNARTPMQWNGGKHAGFSQAEPWIEVNPNYVDINVERQLQDPHSILQYYKKLIRLRASELAAIYGSYELLLPEDERVYAYLRTLGEEKLLVLCSFCEHIAAICLPEEVAKSRSLLLLGNVKPAERITEDDALGGSLALQPYEARVYKLV</sequence>
<gene>
    <name evidence="3" type="ORF">O9H85_26995</name>
</gene>
<dbReference type="SMART" id="SM00642">
    <property type="entry name" value="Aamy"/>
    <property type="match status" value="1"/>
</dbReference>
<dbReference type="Gene3D" id="3.90.400.10">
    <property type="entry name" value="Oligo-1,6-glucosidase, Domain 2"/>
    <property type="match status" value="1"/>
</dbReference>
<reference evidence="3 4" key="1">
    <citation type="submission" date="2022-12" db="EMBL/GenBank/DDBJ databases">
        <title>Draft genome sequence of Paenibacillus sp. dW9.</title>
        <authorList>
            <person name="Choi E.-W."/>
            <person name="Kim D.-U."/>
        </authorList>
    </citation>
    <scope>NUCLEOTIDE SEQUENCE [LARGE SCALE GENOMIC DNA]</scope>
    <source>
        <strain evidence="4">dW9</strain>
    </source>
</reference>
<dbReference type="Gene3D" id="3.20.20.80">
    <property type="entry name" value="Glycosidases"/>
    <property type="match status" value="2"/>
</dbReference>
<evidence type="ECO:0000259" key="2">
    <source>
        <dbReference type="SMART" id="SM00642"/>
    </source>
</evidence>
<dbReference type="InterPro" id="IPR013780">
    <property type="entry name" value="Glyco_hydro_b"/>
</dbReference>
<organism evidence="3 4">
    <name type="scientific">Paenibacillus gyeongsangnamensis</name>
    <dbReference type="NCBI Taxonomy" id="3388067"/>
    <lineage>
        <taxon>Bacteria</taxon>
        <taxon>Bacillati</taxon>
        <taxon>Bacillota</taxon>
        <taxon>Bacilli</taxon>
        <taxon>Bacillales</taxon>
        <taxon>Paenibacillaceae</taxon>
        <taxon>Paenibacillus</taxon>
    </lineage>
</organism>
<dbReference type="CDD" id="cd11333">
    <property type="entry name" value="AmyAc_SI_OligoGlu_DGase"/>
    <property type="match status" value="1"/>
</dbReference>
<evidence type="ECO:0000256" key="1">
    <source>
        <dbReference type="ARBA" id="ARBA00023295"/>
    </source>
</evidence>
<dbReference type="SUPFAM" id="SSF51011">
    <property type="entry name" value="Glycosyl hydrolase domain"/>
    <property type="match status" value="1"/>
</dbReference>
<dbReference type="Gene3D" id="2.60.40.1180">
    <property type="entry name" value="Golgi alpha-mannosidase II"/>
    <property type="match status" value="1"/>
</dbReference>
<feature type="domain" description="Glycosyl hydrolase family 13 catalytic" evidence="2">
    <location>
        <begin position="1"/>
        <end position="343"/>
    </location>
</feature>
<keyword evidence="1" id="KW-0326">Glycosidase</keyword>
<dbReference type="SUPFAM" id="SSF51445">
    <property type="entry name" value="(Trans)glycosidases"/>
    <property type="match status" value="1"/>
</dbReference>
<protein>
    <submittedName>
        <fullName evidence="3">Alpha-glucosidase</fullName>
    </submittedName>
</protein>
<evidence type="ECO:0000313" key="4">
    <source>
        <dbReference type="Proteomes" id="UP001527882"/>
    </source>
</evidence>
<proteinExistence type="predicted"/>
<dbReference type="RefSeq" id="WP_269884511.1">
    <property type="nucleotide sequence ID" value="NZ_JAQAGZ010000020.1"/>
</dbReference>
<dbReference type="InterPro" id="IPR017853">
    <property type="entry name" value="GH"/>
</dbReference>
<dbReference type="EMBL" id="JAQAGZ010000020">
    <property type="protein sequence ID" value="MCZ8515983.1"/>
    <property type="molecule type" value="Genomic_DNA"/>
</dbReference>
<accession>A0ABT4QGP7</accession>